<keyword evidence="2" id="KW-1185">Reference proteome</keyword>
<evidence type="ECO:0000313" key="1">
    <source>
        <dbReference type="EMBL" id="CAK9018002.1"/>
    </source>
</evidence>
<evidence type="ECO:0000313" key="2">
    <source>
        <dbReference type="Proteomes" id="UP001642484"/>
    </source>
</evidence>
<comment type="caution">
    <text evidence="1">The sequence shown here is derived from an EMBL/GenBank/DDBJ whole genome shotgun (WGS) entry which is preliminary data.</text>
</comment>
<dbReference type="Proteomes" id="UP001642484">
    <property type="component" value="Unassembled WGS sequence"/>
</dbReference>
<name>A0ABP0JUE4_9DINO</name>
<reference evidence="1 2" key="1">
    <citation type="submission" date="2024-02" db="EMBL/GenBank/DDBJ databases">
        <authorList>
            <person name="Chen Y."/>
            <person name="Shah S."/>
            <person name="Dougan E. K."/>
            <person name="Thang M."/>
            <person name="Chan C."/>
        </authorList>
    </citation>
    <scope>NUCLEOTIDE SEQUENCE [LARGE SCALE GENOMIC DNA]</scope>
</reference>
<organism evidence="1 2">
    <name type="scientific">Durusdinium trenchii</name>
    <dbReference type="NCBI Taxonomy" id="1381693"/>
    <lineage>
        <taxon>Eukaryota</taxon>
        <taxon>Sar</taxon>
        <taxon>Alveolata</taxon>
        <taxon>Dinophyceae</taxon>
        <taxon>Suessiales</taxon>
        <taxon>Symbiodiniaceae</taxon>
        <taxon>Durusdinium</taxon>
    </lineage>
</organism>
<dbReference type="EMBL" id="CAXAMN010006557">
    <property type="protein sequence ID" value="CAK9018002.1"/>
    <property type="molecule type" value="Genomic_DNA"/>
</dbReference>
<protein>
    <submittedName>
        <fullName evidence="1">Uncharacterized protein</fullName>
    </submittedName>
</protein>
<gene>
    <name evidence="1" type="ORF">CCMP2556_LOCUS13086</name>
</gene>
<accession>A0ABP0JUE4</accession>
<sequence length="105" mass="11610">MHGAACLAPHAPLLVVYGGWKTGPHFSDVWTFALGADERDLEAFQPVEQQSLEEEDGDDMHESPVVGVRMMGPDGQVRMMRIPSELLSQFVRQGMVRRVGAESDD</sequence>
<proteinExistence type="predicted"/>